<dbReference type="SUPFAM" id="SSF51215">
    <property type="entry name" value="Regulatory protein AraC"/>
    <property type="match status" value="1"/>
</dbReference>
<dbReference type="RefSeq" id="WP_197954963.1">
    <property type="nucleotide sequence ID" value="NZ_CP065668.1"/>
</dbReference>
<dbReference type="InterPro" id="IPR003313">
    <property type="entry name" value="AraC-bd"/>
</dbReference>
<keyword evidence="1" id="KW-0805">Transcription regulation</keyword>
<keyword evidence="3" id="KW-0010">Activator</keyword>
<sequence length="267" mass="29386">MAAPIPGKRPQRALTYRRHCALGGVEILSGHAVQHRYPRHFHDTMGIAVIHGGRELCWSRGAEREFTGGDIALFNAGEIHDGRPGGEQGWTYDMLHVEPARMHALLGVRDGWFDAVSLRDPQTRACARQLLHGPQDGLAADEALLALLRRVVHSPGRPHAPDGASAALLREFIDAHADQELGAARLAAVCGLSPEHAIRSFSRRYGITPHAYHQARRAESARGLLRGTLALSEVALSLGFYDQSHFSNWFRRAQGVAPSQYRQAMRP</sequence>
<gene>
    <name evidence="6" type="ORF">I6G66_24610</name>
</gene>
<keyword evidence="4" id="KW-0804">Transcription</keyword>
<dbReference type="InterPro" id="IPR009057">
    <property type="entry name" value="Homeodomain-like_sf"/>
</dbReference>
<protein>
    <submittedName>
        <fullName evidence="6">AraC family transcriptional regulator</fullName>
    </submittedName>
</protein>
<dbReference type="EMBL" id="CP065668">
    <property type="protein sequence ID" value="QPS07429.1"/>
    <property type="molecule type" value="Genomic_DNA"/>
</dbReference>
<dbReference type="PROSITE" id="PS00041">
    <property type="entry name" value="HTH_ARAC_FAMILY_1"/>
    <property type="match status" value="1"/>
</dbReference>
<dbReference type="InterPro" id="IPR020449">
    <property type="entry name" value="Tscrpt_reg_AraC-type_HTH"/>
</dbReference>
<dbReference type="AlphaFoldDB" id="A0A7T2S1V9"/>
<dbReference type="InterPro" id="IPR037923">
    <property type="entry name" value="HTH-like"/>
</dbReference>
<dbReference type="Gene3D" id="1.10.10.60">
    <property type="entry name" value="Homeodomain-like"/>
    <property type="match status" value="1"/>
</dbReference>
<evidence type="ECO:0000256" key="3">
    <source>
        <dbReference type="ARBA" id="ARBA00023159"/>
    </source>
</evidence>
<evidence type="ECO:0000256" key="4">
    <source>
        <dbReference type="ARBA" id="ARBA00023163"/>
    </source>
</evidence>
<evidence type="ECO:0000313" key="7">
    <source>
        <dbReference type="Proteomes" id="UP000594778"/>
    </source>
</evidence>
<dbReference type="Pfam" id="PF02311">
    <property type="entry name" value="AraC_binding"/>
    <property type="match status" value="1"/>
</dbReference>
<dbReference type="GO" id="GO:0003700">
    <property type="term" value="F:DNA-binding transcription factor activity"/>
    <property type="evidence" value="ECO:0007669"/>
    <property type="project" value="InterPro"/>
</dbReference>
<evidence type="ECO:0000259" key="5">
    <source>
        <dbReference type="PROSITE" id="PS01124"/>
    </source>
</evidence>
<proteinExistence type="predicted"/>
<dbReference type="Pfam" id="PF12833">
    <property type="entry name" value="HTH_18"/>
    <property type="match status" value="1"/>
</dbReference>
<dbReference type="PANTHER" id="PTHR46796:SF2">
    <property type="entry name" value="TRANSCRIPTIONAL REGULATORY PROTEIN"/>
    <property type="match status" value="1"/>
</dbReference>
<dbReference type="Proteomes" id="UP000594778">
    <property type="component" value="Chromosome"/>
</dbReference>
<feature type="domain" description="HTH araC/xylS-type" evidence="5">
    <location>
        <begin position="167"/>
        <end position="264"/>
    </location>
</feature>
<accession>A0A7T2S1V9</accession>
<organism evidence="6 7">
    <name type="scientific">Delftia acidovorans</name>
    <name type="common">Pseudomonas acidovorans</name>
    <name type="synonym">Comamonas acidovorans</name>
    <dbReference type="NCBI Taxonomy" id="80866"/>
    <lineage>
        <taxon>Bacteria</taxon>
        <taxon>Pseudomonadati</taxon>
        <taxon>Pseudomonadota</taxon>
        <taxon>Betaproteobacteria</taxon>
        <taxon>Burkholderiales</taxon>
        <taxon>Comamonadaceae</taxon>
        <taxon>Delftia</taxon>
    </lineage>
</organism>
<dbReference type="GO" id="GO:0043565">
    <property type="term" value="F:sequence-specific DNA binding"/>
    <property type="evidence" value="ECO:0007669"/>
    <property type="project" value="InterPro"/>
</dbReference>
<reference evidence="6 7" key="1">
    <citation type="submission" date="2020-12" db="EMBL/GenBank/DDBJ databases">
        <title>FDA dAtabase for Regulatory Grade micrObial Sequences (FDA-ARGOS): Supporting development and validation of Infectious Disease Dx tests.</title>
        <authorList>
            <person name="Sproer C."/>
            <person name="Gronow S."/>
            <person name="Severitt S."/>
            <person name="Schroder I."/>
            <person name="Tallon L."/>
            <person name="Sadzewicz L."/>
            <person name="Zhao X."/>
            <person name="Boylan J."/>
            <person name="Ott S."/>
            <person name="Bowen H."/>
            <person name="Vavikolanu K."/>
            <person name="Mehta A."/>
            <person name="Aluvathingal J."/>
            <person name="Nadendla S."/>
            <person name="Lowell S."/>
            <person name="Myers T."/>
            <person name="Yan Y."/>
            <person name="Sichtig H."/>
        </authorList>
    </citation>
    <scope>NUCLEOTIDE SEQUENCE [LARGE SCALE GENOMIC DNA]</scope>
    <source>
        <strain evidence="6 7">FDAARGOS_909</strain>
    </source>
</reference>
<dbReference type="SUPFAM" id="SSF46689">
    <property type="entry name" value="Homeodomain-like"/>
    <property type="match status" value="2"/>
</dbReference>
<dbReference type="InterPro" id="IPR050204">
    <property type="entry name" value="AraC_XylS_family_regulators"/>
</dbReference>
<dbReference type="SMART" id="SM00342">
    <property type="entry name" value="HTH_ARAC"/>
    <property type="match status" value="1"/>
</dbReference>
<dbReference type="PANTHER" id="PTHR46796">
    <property type="entry name" value="HTH-TYPE TRANSCRIPTIONAL ACTIVATOR RHAS-RELATED"/>
    <property type="match status" value="1"/>
</dbReference>
<dbReference type="PRINTS" id="PR00032">
    <property type="entry name" value="HTHARAC"/>
</dbReference>
<dbReference type="PROSITE" id="PS01124">
    <property type="entry name" value="HTH_ARAC_FAMILY_2"/>
    <property type="match status" value="1"/>
</dbReference>
<name>A0A7T2S1V9_DELAC</name>
<keyword evidence="2" id="KW-0238">DNA-binding</keyword>
<dbReference type="InterPro" id="IPR018060">
    <property type="entry name" value="HTH_AraC"/>
</dbReference>
<evidence type="ECO:0000313" key="6">
    <source>
        <dbReference type="EMBL" id="QPS07429.1"/>
    </source>
</evidence>
<evidence type="ECO:0000256" key="1">
    <source>
        <dbReference type="ARBA" id="ARBA00023015"/>
    </source>
</evidence>
<dbReference type="InterPro" id="IPR018062">
    <property type="entry name" value="HTH_AraC-typ_CS"/>
</dbReference>
<evidence type="ECO:0000256" key="2">
    <source>
        <dbReference type="ARBA" id="ARBA00023125"/>
    </source>
</evidence>